<dbReference type="AlphaFoldDB" id="A0ABD0KI26"/>
<dbReference type="Proteomes" id="UP001519460">
    <property type="component" value="Unassembled WGS sequence"/>
</dbReference>
<accession>A0ABD0KI26</accession>
<organism evidence="1 2">
    <name type="scientific">Batillaria attramentaria</name>
    <dbReference type="NCBI Taxonomy" id="370345"/>
    <lineage>
        <taxon>Eukaryota</taxon>
        <taxon>Metazoa</taxon>
        <taxon>Spiralia</taxon>
        <taxon>Lophotrochozoa</taxon>
        <taxon>Mollusca</taxon>
        <taxon>Gastropoda</taxon>
        <taxon>Caenogastropoda</taxon>
        <taxon>Sorbeoconcha</taxon>
        <taxon>Cerithioidea</taxon>
        <taxon>Batillariidae</taxon>
        <taxon>Batillaria</taxon>
    </lineage>
</organism>
<reference evidence="1 2" key="1">
    <citation type="journal article" date="2023" name="Sci. Data">
        <title>Genome assembly of the Korean intertidal mud-creeper Batillaria attramentaria.</title>
        <authorList>
            <person name="Patra A.K."/>
            <person name="Ho P.T."/>
            <person name="Jun S."/>
            <person name="Lee S.J."/>
            <person name="Kim Y."/>
            <person name="Won Y.J."/>
        </authorList>
    </citation>
    <scope>NUCLEOTIDE SEQUENCE [LARGE SCALE GENOMIC DNA]</scope>
    <source>
        <strain evidence="1">Wonlab-2016</strain>
    </source>
</reference>
<dbReference type="EMBL" id="JACVVK020000173">
    <property type="protein sequence ID" value="KAK7486829.1"/>
    <property type="molecule type" value="Genomic_DNA"/>
</dbReference>
<gene>
    <name evidence="1" type="ORF">BaRGS_00021976</name>
</gene>
<proteinExistence type="predicted"/>
<keyword evidence="2" id="KW-1185">Reference proteome</keyword>
<name>A0ABD0KI26_9CAEN</name>
<comment type="caution">
    <text evidence="1">The sequence shown here is derived from an EMBL/GenBank/DDBJ whole genome shotgun (WGS) entry which is preliminary data.</text>
</comment>
<evidence type="ECO:0000313" key="1">
    <source>
        <dbReference type="EMBL" id="KAK7486829.1"/>
    </source>
</evidence>
<sequence length="73" mass="7983">MKPLRVRLGTNRYKCVCAAWPGSTCSAGQCVDQFRAHWVLVYNSTRPLQGAAPVSFAPIEVPSHCECLNVGHP</sequence>
<evidence type="ECO:0000313" key="2">
    <source>
        <dbReference type="Proteomes" id="UP001519460"/>
    </source>
</evidence>
<protein>
    <submittedName>
        <fullName evidence="1">Uncharacterized protein</fullName>
    </submittedName>
</protein>